<evidence type="ECO:0000313" key="3">
    <source>
        <dbReference type="Proteomes" id="UP000292702"/>
    </source>
</evidence>
<feature type="compositionally biased region" description="Basic and acidic residues" evidence="1">
    <location>
        <begin position="1"/>
        <end position="12"/>
    </location>
</feature>
<proteinExistence type="predicted"/>
<feature type="compositionally biased region" description="Polar residues" evidence="1">
    <location>
        <begin position="27"/>
        <end position="37"/>
    </location>
</feature>
<feature type="compositionally biased region" description="Polar residues" evidence="1">
    <location>
        <begin position="78"/>
        <end position="88"/>
    </location>
</feature>
<dbReference type="AlphaFoldDB" id="A0A4R0RD61"/>
<gene>
    <name evidence="2" type="ORF">EIP91_001858</name>
</gene>
<accession>A0A4R0RD61</accession>
<dbReference type="EMBL" id="RWJN01000151">
    <property type="protein sequence ID" value="TCD66050.1"/>
    <property type="molecule type" value="Genomic_DNA"/>
</dbReference>
<sequence length="202" mass="21826">MDHDFQANRHESSTSTSSSTPSSSSPRSAQDKPSINLPTVKVEMITTFPSASSPNLLQNATFLSPVDTQPPRRRHSSELPQRPSSAPPTTTTFDDVFRDDYQRKSLTPTTNSFRNRTTSFADGAGVGGPVKPTPLLLRPTTFWRNTRRSGVTAASYSPSSHLIRRSTFIAAGLTLDKPVADLSALGVESRVGVIVLPSDISI</sequence>
<feature type="compositionally biased region" description="Polar residues" evidence="1">
    <location>
        <begin position="104"/>
        <end position="120"/>
    </location>
</feature>
<dbReference type="Proteomes" id="UP000292702">
    <property type="component" value="Unassembled WGS sequence"/>
</dbReference>
<feature type="region of interest" description="Disordered" evidence="1">
    <location>
        <begin position="64"/>
        <end position="126"/>
    </location>
</feature>
<feature type="region of interest" description="Disordered" evidence="1">
    <location>
        <begin position="1"/>
        <end position="38"/>
    </location>
</feature>
<protein>
    <submittedName>
        <fullName evidence="2">Uncharacterized protein</fullName>
    </submittedName>
</protein>
<dbReference type="OrthoDB" id="3269515at2759"/>
<organism evidence="2 3">
    <name type="scientific">Steccherinum ochraceum</name>
    <dbReference type="NCBI Taxonomy" id="92696"/>
    <lineage>
        <taxon>Eukaryota</taxon>
        <taxon>Fungi</taxon>
        <taxon>Dikarya</taxon>
        <taxon>Basidiomycota</taxon>
        <taxon>Agaricomycotina</taxon>
        <taxon>Agaricomycetes</taxon>
        <taxon>Polyporales</taxon>
        <taxon>Steccherinaceae</taxon>
        <taxon>Steccherinum</taxon>
    </lineage>
</organism>
<name>A0A4R0RD61_9APHY</name>
<comment type="caution">
    <text evidence="2">The sequence shown here is derived from an EMBL/GenBank/DDBJ whole genome shotgun (WGS) entry which is preliminary data.</text>
</comment>
<keyword evidence="3" id="KW-1185">Reference proteome</keyword>
<reference evidence="2 3" key="1">
    <citation type="submission" date="2018-11" db="EMBL/GenBank/DDBJ databases">
        <title>Genome assembly of Steccherinum ochraceum LE-BIN_3174, the white-rot fungus of the Steccherinaceae family (The Residual Polyporoid clade, Polyporales, Basidiomycota).</title>
        <authorList>
            <person name="Fedorova T.V."/>
            <person name="Glazunova O.A."/>
            <person name="Landesman E.O."/>
            <person name="Moiseenko K.V."/>
            <person name="Psurtseva N.V."/>
            <person name="Savinova O.S."/>
            <person name="Shakhova N.V."/>
            <person name="Tyazhelova T.V."/>
            <person name="Vasina D.V."/>
        </authorList>
    </citation>
    <scope>NUCLEOTIDE SEQUENCE [LARGE SCALE GENOMIC DNA]</scope>
    <source>
        <strain evidence="2 3">LE-BIN_3174</strain>
    </source>
</reference>
<evidence type="ECO:0000256" key="1">
    <source>
        <dbReference type="SAM" id="MobiDB-lite"/>
    </source>
</evidence>
<feature type="compositionally biased region" description="Low complexity" evidence="1">
    <location>
        <begin position="13"/>
        <end position="26"/>
    </location>
</feature>
<evidence type="ECO:0000313" key="2">
    <source>
        <dbReference type="EMBL" id="TCD66050.1"/>
    </source>
</evidence>